<reference evidence="2 3" key="1">
    <citation type="submission" date="2018-06" db="EMBL/GenBank/DDBJ databases">
        <title>The draft genome sequence of Crocinitomix sp. SM1701.</title>
        <authorList>
            <person name="Zhang X."/>
        </authorList>
    </citation>
    <scope>NUCLEOTIDE SEQUENCE [LARGE SCALE GENOMIC DNA]</scope>
    <source>
        <strain evidence="2 3">SM1701</strain>
    </source>
</reference>
<evidence type="ECO:0000259" key="1">
    <source>
        <dbReference type="Pfam" id="PF10988"/>
    </source>
</evidence>
<proteinExistence type="predicted"/>
<dbReference type="PROSITE" id="PS51257">
    <property type="entry name" value="PROKAR_LIPOPROTEIN"/>
    <property type="match status" value="1"/>
</dbReference>
<accession>A0A2W1N442</accession>
<dbReference type="OrthoDB" id="5585143at2"/>
<dbReference type="PANTHER" id="PTHR39200:SF1">
    <property type="entry name" value="AUTO-TRANSPORTER ADHESIN HEAD GIN DOMAIN-CONTAINING PROTEIN-RELATED"/>
    <property type="match status" value="1"/>
</dbReference>
<gene>
    <name evidence="2" type="ORF">DNU06_01930</name>
</gene>
<dbReference type="RefSeq" id="WP_111061515.1">
    <property type="nucleotide sequence ID" value="NZ_JBHUCU010000007.1"/>
</dbReference>
<keyword evidence="3" id="KW-1185">Reference proteome</keyword>
<feature type="domain" description="Putative auto-transporter adhesin head GIN" evidence="1">
    <location>
        <begin position="42"/>
        <end position="226"/>
    </location>
</feature>
<dbReference type="Gene3D" id="2.160.20.120">
    <property type="match status" value="1"/>
</dbReference>
<sequence>MKKLMLTFLIGAPLLLTSCHKNNFCIKGDENISSEVRTIEGFSKIKLSTLANVQFVQDSIVSLTIEASEKLIPYIRTNVVGDVLEITTKNNTCIRGKNSLTVYVTGPNLSDINLSGSGNVMVSDLLNSNKMNIKISGSGNVDMENLVANDLTTNISGSGNIYISSTDTLVKNAVKISGSGDVNLSQAITHQSNINISGSGKCKVNVIDELDVKISGSGDVYYTGNPEVDVDITGSGSLKHD</sequence>
<protein>
    <recommendedName>
        <fullName evidence="1">Putative auto-transporter adhesin head GIN domain-containing protein</fullName>
    </recommendedName>
</protein>
<evidence type="ECO:0000313" key="2">
    <source>
        <dbReference type="EMBL" id="PZE18614.1"/>
    </source>
</evidence>
<name>A0A2W1N442_9FLAO</name>
<dbReference type="AlphaFoldDB" id="A0A2W1N442"/>
<comment type="caution">
    <text evidence="2">The sequence shown here is derived from an EMBL/GenBank/DDBJ whole genome shotgun (WGS) entry which is preliminary data.</text>
</comment>
<dbReference type="Proteomes" id="UP000249248">
    <property type="component" value="Unassembled WGS sequence"/>
</dbReference>
<organism evidence="2 3">
    <name type="scientific">Putridiphycobacter roseus</name>
    <dbReference type="NCBI Taxonomy" id="2219161"/>
    <lineage>
        <taxon>Bacteria</taxon>
        <taxon>Pseudomonadati</taxon>
        <taxon>Bacteroidota</taxon>
        <taxon>Flavobacteriia</taxon>
        <taxon>Flavobacteriales</taxon>
        <taxon>Crocinitomicaceae</taxon>
        <taxon>Putridiphycobacter</taxon>
    </lineage>
</organism>
<dbReference type="Pfam" id="PF10988">
    <property type="entry name" value="DUF2807"/>
    <property type="match status" value="1"/>
</dbReference>
<dbReference type="PANTHER" id="PTHR39200">
    <property type="entry name" value="HYPOTHETICAL EXPORTED PROTEIN"/>
    <property type="match status" value="1"/>
</dbReference>
<dbReference type="EMBL" id="QKSB01000001">
    <property type="protein sequence ID" value="PZE18614.1"/>
    <property type="molecule type" value="Genomic_DNA"/>
</dbReference>
<dbReference type="InterPro" id="IPR021255">
    <property type="entry name" value="DUF2807"/>
</dbReference>
<evidence type="ECO:0000313" key="3">
    <source>
        <dbReference type="Proteomes" id="UP000249248"/>
    </source>
</evidence>